<dbReference type="EMBL" id="CM045762">
    <property type="protein sequence ID" value="KAI8009972.1"/>
    <property type="molecule type" value="Genomic_DNA"/>
</dbReference>
<dbReference type="Proteomes" id="UP001060215">
    <property type="component" value="Chromosome 5"/>
</dbReference>
<evidence type="ECO:0000313" key="2">
    <source>
        <dbReference type="Proteomes" id="UP001060215"/>
    </source>
</evidence>
<gene>
    <name evidence="1" type="ORF">LOK49_LG06G03219</name>
</gene>
<protein>
    <submittedName>
        <fullName evidence="1">Uncharacterized protein</fullName>
    </submittedName>
</protein>
<accession>A0ACC0HBT8</accession>
<comment type="caution">
    <text evidence="1">The sequence shown here is derived from an EMBL/GenBank/DDBJ whole genome shotgun (WGS) entry which is preliminary data.</text>
</comment>
<name>A0ACC0HBT8_9ERIC</name>
<sequence>MMAYEDKINGGFDFLVNKMGMESSMFARRPALLSLSLEKRIVPRCGVYQVLLSKGLIKKASSLRASLESTEKLFQNKFVNCHEEEAPELVKLYKEKLELARYSWAMKIRRKVD</sequence>
<keyword evidence="2" id="KW-1185">Reference proteome</keyword>
<reference evidence="1 2" key="1">
    <citation type="journal article" date="2022" name="Plant J.">
        <title>Chromosome-level genome of Camellia lanceoleosa provides a valuable resource for understanding genome evolution and self-incompatibility.</title>
        <authorList>
            <person name="Gong W."/>
            <person name="Xiao S."/>
            <person name="Wang L."/>
            <person name="Liao Z."/>
            <person name="Chang Y."/>
            <person name="Mo W."/>
            <person name="Hu G."/>
            <person name="Li W."/>
            <person name="Zhao G."/>
            <person name="Zhu H."/>
            <person name="Hu X."/>
            <person name="Ji K."/>
            <person name="Xiang X."/>
            <person name="Song Q."/>
            <person name="Yuan D."/>
            <person name="Jin S."/>
            <person name="Zhang L."/>
        </authorList>
    </citation>
    <scope>NUCLEOTIDE SEQUENCE [LARGE SCALE GENOMIC DNA]</scope>
    <source>
        <strain evidence="1">SQ_2022a</strain>
    </source>
</reference>
<organism evidence="1 2">
    <name type="scientific">Camellia lanceoleosa</name>
    <dbReference type="NCBI Taxonomy" id="1840588"/>
    <lineage>
        <taxon>Eukaryota</taxon>
        <taxon>Viridiplantae</taxon>
        <taxon>Streptophyta</taxon>
        <taxon>Embryophyta</taxon>
        <taxon>Tracheophyta</taxon>
        <taxon>Spermatophyta</taxon>
        <taxon>Magnoliopsida</taxon>
        <taxon>eudicotyledons</taxon>
        <taxon>Gunneridae</taxon>
        <taxon>Pentapetalae</taxon>
        <taxon>asterids</taxon>
        <taxon>Ericales</taxon>
        <taxon>Theaceae</taxon>
        <taxon>Camellia</taxon>
    </lineage>
</organism>
<evidence type="ECO:0000313" key="1">
    <source>
        <dbReference type="EMBL" id="KAI8009972.1"/>
    </source>
</evidence>
<proteinExistence type="predicted"/>